<dbReference type="InterPro" id="IPR041663">
    <property type="entry name" value="DisA/LigA_HHH"/>
</dbReference>
<keyword evidence="4 15" id="KW-0436">Ligase</keyword>
<dbReference type="SUPFAM" id="SSF56091">
    <property type="entry name" value="DNA ligase/mRNA capping enzyme, catalytic domain"/>
    <property type="match status" value="1"/>
</dbReference>
<accession>A0A1W6MRX2</accession>
<dbReference type="SMART" id="SM00292">
    <property type="entry name" value="BRCT"/>
    <property type="match status" value="1"/>
</dbReference>
<dbReference type="SMART" id="SM00532">
    <property type="entry name" value="LIGANc"/>
    <property type="match status" value="1"/>
</dbReference>
<evidence type="ECO:0000256" key="6">
    <source>
        <dbReference type="ARBA" id="ARBA00022723"/>
    </source>
</evidence>
<reference evidence="17 18" key="1">
    <citation type="submission" date="2017-02" db="EMBL/GenBank/DDBJ databases">
        <authorList>
            <person name="Peterson S.W."/>
        </authorList>
    </citation>
    <scope>NUCLEOTIDE SEQUENCE [LARGE SCALE GENOMIC DNA]</scope>
    <source>
        <strain evidence="17 18">S285</strain>
    </source>
</reference>
<dbReference type="Gene3D" id="3.40.50.10190">
    <property type="entry name" value="BRCT domain"/>
    <property type="match status" value="1"/>
</dbReference>
<dbReference type="Gene3D" id="3.30.470.30">
    <property type="entry name" value="DNA ligase/mRNA capping enzyme"/>
    <property type="match status" value="1"/>
</dbReference>
<evidence type="ECO:0000256" key="10">
    <source>
        <dbReference type="ARBA" id="ARBA00023027"/>
    </source>
</evidence>
<keyword evidence="6 15" id="KW-0479">Metal-binding</keyword>
<keyword evidence="9 15" id="KW-0460">Magnesium</keyword>
<evidence type="ECO:0000256" key="5">
    <source>
        <dbReference type="ARBA" id="ARBA00022705"/>
    </source>
</evidence>
<sequence>MTSHRPISELSHSDAAIEHARLGEEIAEHDRRYYQEDAPVVSDADYDALRRRYEALEQRFPELATPESLTRKVGAAPAEKFAKIRHAIPMLSLGNVFSDEEVVDFVARVRRFLRLADDATLIFTAEPKIDGLSCSLRYERGRLVSAATRGDGFEGEDVTANVRTLEEIPERLADKPPAVLEVRGEVYMSHKDFAALNARQAAAEERLFANPRNAAAGSLRQLDPAITASRPLRFFAYALGEVSETPGKTQFDVVEAFRRFGLPVNPLMTRCDSVEAMLARYREIETRRATLGYDIDGVVYKVDDLALQERLGFVSRAPRWATAHKFPAERATTILRDIEINVGRTGVLTPIARLEPVTVGGVVVSNATLHNEDEIARKDVRIGDTVVVQRAGDVIPQIVAVVAEKRPASAKPYHFPHVCPRCGSAALREIDEKTGEAEVARRCTGSLVCPAQAVERLKHFCSRNAMDIEGLGDKQIEYFYEEGLIKTPSDIFTLAQRDATSLTKLKNREGFGETSVRNLFAAIEARRNVPINRFIHALGIRHVGETNARRLARHFAAFEDFRNAAQKLEPGGEGEAAFEGIDGIGPVVIEALRDFFAEPHNEKELDRLLEQVTPTPMEAVESSSPVSGKTVVFTGSLESFTRDEAKAQAERLGAKVSGSISKKTDIVVAGPGAGSKLTKARELGVEVLTEEEWLALIGRG</sequence>
<feature type="domain" description="BRCT" evidence="16">
    <location>
        <begin position="621"/>
        <end position="694"/>
    </location>
</feature>
<dbReference type="STRING" id="655015.B1812_03590"/>
<feature type="binding site" evidence="15">
    <location>
        <position position="126"/>
    </location>
    <ligand>
        <name>NAD(+)</name>
        <dbReference type="ChEBI" id="CHEBI:57540"/>
    </ligand>
</feature>
<gene>
    <name evidence="15" type="primary">ligA</name>
    <name evidence="17" type="ORF">B1812_03590</name>
</gene>
<dbReference type="CDD" id="cd17748">
    <property type="entry name" value="BRCT_DNA_ligase_like"/>
    <property type="match status" value="1"/>
</dbReference>
<protein>
    <recommendedName>
        <fullName evidence="3 15">DNA ligase</fullName>
        <ecNumber evidence="2 15">6.5.1.2</ecNumber>
    </recommendedName>
    <alternativeName>
        <fullName evidence="15">Polydeoxyribonucleotide synthase [NAD(+)]</fullName>
    </alternativeName>
</protein>
<proteinExistence type="inferred from homology"/>
<dbReference type="Pfam" id="PF01653">
    <property type="entry name" value="DNA_ligase_aden"/>
    <property type="match status" value="1"/>
</dbReference>
<dbReference type="Gene3D" id="2.40.50.140">
    <property type="entry name" value="Nucleic acid-binding proteins"/>
    <property type="match status" value="1"/>
</dbReference>
<dbReference type="PANTHER" id="PTHR23389">
    <property type="entry name" value="CHROMOSOME TRANSMISSION FIDELITY FACTOR 18"/>
    <property type="match status" value="1"/>
</dbReference>
<keyword evidence="5 15" id="KW-0235">DNA replication</keyword>
<feature type="binding site" evidence="15">
    <location>
        <position position="449"/>
    </location>
    <ligand>
        <name>Zn(2+)</name>
        <dbReference type="ChEBI" id="CHEBI:29105"/>
    </ligand>
</feature>
<evidence type="ECO:0000256" key="12">
    <source>
        <dbReference type="ARBA" id="ARBA00023211"/>
    </source>
</evidence>
<dbReference type="InterPro" id="IPR012340">
    <property type="entry name" value="NA-bd_OB-fold"/>
</dbReference>
<dbReference type="NCBIfam" id="TIGR00575">
    <property type="entry name" value="dnlj"/>
    <property type="match status" value="1"/>
</dbReference>
<keyword evidence="11 15" id="KW-0234">DNA repair</keyword>
<dbReference type="EC" id="6.5.1.2" evidence="2 15"/>
<evidence type="ECO:0000256" key="14">
    <source>
        <dbReference type="ARBA" id="ARBA00060881"/>
    </source>
</evidence>
<dbReference type="Proteomes" id="UP000193978">
    <property type="component" value="Chromosome"/>
</dbReference>
<feature type="binding site" evidence="15">
    <location>
        <position position="419"/>
    </location>
    <ligand>
        <name>Zn(2+)</name>
        <dbReference type="ChEBI" id="CHEBI:29105"/>
    </ligand>
</feature>
<dbReference type="FunFam" id="3.30.470.30:FF:000001">
    <property type="entry name" value="DNA ligase"/>
    <property type="match status" value="1"/>
</dbReference>
<dbReference type="CDD" id="cd00114">
    <property type="entry name" value="LIGANc"/>
    <property type="match status" value="1"/>
</dbReference>
<keyword evidence="18" id="KW-1185">Reference proteome</keyword>
<dbReference type="FunFam" id="1.10.150.20:FF:000007">
    <property type="entry name" value="DNA ligase"/>
    <property type="match status" value="1"/>
</dbReference>
<dbReference type="Gene3D" id="1.10.287.610">
    <property type="entry name" value="Helix hairpin bin"/>
    <property type="match status" value="1"/>
</dbReference>
<dbReference type="Pfam" id="PF00533">
    <property type="entry name" value="BRCT"/>
    <property type="match status" value="1"/>
</dbReference>
<dbReference type="Pfam" id="PF03120">
    <property type="entry name" value="OB_DNA_ligase"/>
    <property type="match status" value="1"/>
</dbReference>
<feature type="binding site" evidence="15">
    <location>
        <position position="301"/>
    </location>
    <ligand>
        <name>NAD(+)</name>
        <dbReference type="ChEBI" id="CHEBI:57540"/>
    </ligand>
</feature>
<dbReference type="PROSITE" id="PS50172">
    <property type="entry name" value="BRCT"/>
    <property type="match status" value="1"/>
</dbReference>
<evidence type="ECO:0000313" key="18">
    <source>
        <dbReference type="Proteomes" id="UP000193978"/>
    </source>
</evidence>
<dbReference type="OrthoDB" id="9759736at2"/>
<feature type="binding site" evidence="15">
    <location>
        <position position="149"/>
    </location>
    <ligand>
        <name>NAD(+)</name>
        <dbReference type="ChEBI" id="CHEBI:57540"/>
    </ligand>
</feature>
<dbReference type="RefSeq" id="WP_085770380.1">
    <property type="nucleotide sequence ID" value="NZ_AP027149.1"/>
</dbReference>
<comment type="function">
    <text evidence="1 15">DNA ligase that catalyzes the formation of phosphodiester linkages between 5'-phosphoryl and 3'-hydroxyl groups in double-stranded DNA using NAD as a coenzyme and as the energy source for the reaction. It is essential for DNA replication and repair of damaged DNA.</text>
</comment>
<evidence type="ECO:0000259" key="16">
    <source>
        <dbReference type="PROSITE" id="PS50172"/>
    </source>
</evidence>
<dbReference type="GO" id="GO:0006260">
    <property type="term" value="P:DNA replication"/>
    <property type="evidence" value="ECO:0007669"/>
    <property type="project" value="UniProtKB-KW"/>
</dbReference>
<feature type="binding site" evidence="15">
    <location>
        <position position="185"/>
    </location>
    <ligand>
        <name>NAD(+)</name>
        <dbReference type="ChEBI" id="CHEBI:57540"/>
    </ligand>
</feature>
<comment type="similarity">
    <text evidence="14 15">Belongs to the NAD-dependent DNA ligase family. LigA subfamily.</text>
</comment>
<evidence type="ECO:0000256" key="4">
    <source>
        <dbReference type="ARBA" id="ARBA00022598"/>
    </source>
</evidence>
<dbReference type="Gene3D" id="6.20.10.30">
    <property type="match status" value="1"/>
</dbReference>
<dbReference type="HAMAP" id="MF_01588">
    <property type="entry name" value="DNA_ligase_A"/>
    <property type="match status" value="1"/>
</dbReference>
<dbReference type="InterPro" id="IPR001357">
    <property type="entry name" value="BRCT_dom"/>
</dbReference>
<dbReference type="InterPro" id="IPR018239">
    <property type="entry name" value="DNA_ligase_AS"/>
</dbReference>
<evidence type="ECO:0000256" key="8">
    <source>
        <dbReference type="ARBA" id="ARBA00022833"/>
    </source>
</evidence>
<dbReference type="AlphaFoldDB" id="A0A1W6MRX2"/>
<feature type="binding site" evidence="15">
    <location>
        <begin position="92"/>
        <end position="93"/>
    </location>
    <ligand>
        <name>NAD(+)</name>
        <dbReference type="ChEBI" id="CHEBI:57540"/>
    </ligand>
</feature>
<dbReference type="SUPFAM" id="SSF52113">
    <property type="entry name" value="BRCT domain"/>
    <property type="match status" value="1"/>
</dbReference>
<evidence type="ECO:0000256" key="1">
    <source>
        <dbReference type="ARBA" id="ARBA00004067"/>
    </source>
</evidence>
<keyword evidence="8 15" id="KW-0862">Zinc</keyword>
<keyword evidence="10 15" id="KW-0520">NAD</keyword>
<dbReference type="InterPro" id="IPR001679">
    <property type="entry name" value="DNA_ligase"/>
</dbReference>
<dbReference type="GO" id="GO:0006281">
    <property type="term" value="P:DNA repair"/>
    <property type="evidence" value="ECO:0007669"/>
    <property type="project" value="UniProtKB-KW"/>
</dbReference>
<evidence type="ECO:0000313" key="17">
    <source>
        <dbReference type="EMBL" id="ARN80315.1"/>
    </source>
</evidence>
<feature type="binding site" evidence="15">
    <location>
        <position position="325"/>
    </location>
    <ligand>
        <name>NAD(+)</name>
        <dbReference type="ChEBI" id="CHEBI:57540"/>
    </ligand>
</feature>
<dbReference type="Gene3D" id="1.10.150.20">
    <property type="entry name" value="5' to 3' exonuclease, C-terminal subdomain"/>
    <property type="match status" value="2"/>
</dbReference>
<feature type="binding site" evidence="15">
    <location>
        <begin position="43"/>
        <end position="47"/>
    </location>
    <ligand>
        <name>NAD(+)</name>
        <dbReference type="ChEBI" id="CHEBI:57540"/>
    </ligand>
</feature>
<keyword evidence="12 15" id="KW-0464">Manganese</keyword>
<dbReference type="EMBL" id="CP019948">
    <property type="protein sequence ID" value="ARN80315.1"/>
    <property type="molecule type" value="Genomic_DNA"/>
</dbReference>
<evidence type="ECO:0000256" key="3">
    <source>
        <dbReference type="ARBA" id="ARBA00013308"/>
    </source>
</evidence>
<keyword evidence="7 15" id="KW-0227">DNA damage</keyword>
<evidence type="ECO:0000256" key="9">
    <source>
        <dbReference type="ARBA" id="ARBA00022842"/>
    </source>
</evidence>
<feature type="binding site" evidence="15">
    <location>
        <position position="443"/>
    </location>
    <ligand>
        <name>Zn(2+)</name>
        <dbReference type="ChEBI" id="CHEBI:29105"/>
    </ligand>
</feature>
<dbReference type="InterPro" id="IPR036420">
    <property type="entry name" value="BRCT_dom_sf"/>
</dbReference>
<dbReference type="GO" id="GO:0005829">
    <property type="term" value="C:cytosol"/>
    <property type="evidence" value="ECO:0007669"/>
    <property type="project" value="TreeGrafter"/>
</dbReference>
<dbReference type="NCBIfam" id="NF005932">
    <property type="entry name" value="PRK07956.1"/>
    <property type="match status" value="1"/>
</dbReference>
<organism evidence="17 18">
    <name type="scientific">Methylocystis bryophila</name>
    <dbReference type="NCBI Taxonomy" id="655015"/>
    <lineage>
        <taxon>Bacteria</taxon>
        <taxon>Pseudomonadati</taxon>
        <taxon>Pseudomonadota</taxon>
        <taxon>Alphaproteobacteria</taxon>
        <taxon>Hyphomicrobiales</taxon>
        <taxon>Methylocystaceae</taxon>
        <taxon>Methylocystis</taxon>
    </lineage>
</organism>
<dbReference type="GO" id="GO:0046872">
    <property type="term" value="F:metal ion binding"/>
    <property type="evidence" value="ECO:0007669"/>
    <property type="project" value="UniProtKB-KW"/>
</dbReference>
<dbReference type="InterPro" id="IPR004150">
    <property type="entry name" value="NAD_DNA_ligase_OB"/>
</dbReference>
<dbReference type="InterPro" id="IPR010994">
    <property type="entry name" value="RuvA_2-like"/>
</dbReference>
<dbReference type="PROSITE" id="PS01055">
    <property type="entry name" value="DNA_LIGASE_N1"/>
    <property type="match status" value="1"/>
</dbReference>
<evidence type="ECO:0000256" key="13">
    <source>
        <dbReference type="ARBA" id="ARBA00034005"/>
    </source>
</evidence>
<feature type="binding site" evidence="15">
    <location>
        <position position="422"/>
    </location>
    <ligand>
        <name>Zn(2+)</name>
        <dbReference type="ChEBI" id="CHEBI:29105"/>
    </ligand>
</feature>
<dbReference type="PANTHER" id="PTHR23389:SF9">
    <property type="entry name" value="DNA LIGASE"/>
    <property type="match status" value="1"/>
</dbReference>
<dbReference type="InterPro" id="IPR013840">
    <property type="entry name" value="DNAligase_N"/>
</dbReference>
<comment type="catalytic activity">
    <reaction evidence="13 15">
        <text>NAD(+) + (deoxyribonucleotide)n-3'-hydroxyl + 5'-phospho-(deoxyribonucleotide)m = (deoxyribonucleotide)n+m + AMP + beta-nicotinamide D-nucleotide.</text>
        <dbReference type="EC" id="6.5.1.2"/>
    </reaction>
</comment>
<dbReference type="GO" id="GO:0003911">
    <property type="term" value="F:DNA ligase (NAD+) activity"/>
    <property type="evidence" value="ECO:0007669"/>
    <property type="project" value="UniProtKB-UniRule"/>
</dbReference>
<evidence type="ECO:0000256" key="7">
    <source>
        <dbReference type="ARBA" id="ARBA00022763"/>
    </source>
</evidence>
<name>A0A1W6MRX2_9HYPH</name>
<dbReference type="SUPFAM" id="SSF47781">
    <property type="entry name" value="RuvA domain 2-like"/>
    <property type="match status" value="1"/>
</dbReference>
<comment type="cofactor">
    <cofactor evidence="15">
        <name>Mg(2+)</name>
        <dbReference type="ChEBI" id="CHEBI:18420"/>
    </cofactor>
    <cofactor evidence="15">
        <name>Mn(2+)</name>
        <dbReference type="ChEBI" id="CHEBI:29035"/>
    </cofactor>
</comment>
<dbReference type="FunFam" id="2.40.50.140:FF:000012">
    <property type="entry name" value="DNA ligase"/>
    <property type="match status" value="1"/>
</dbReference>
<dbReference type="KEGG" id="mbry:B1812_03590"/>
<dbReference type="Pfam" id="PF12826">
    <property type="entry name" value="HHH_2"/>
    <property type="match status" value="1"/>
</dbReference>
<evidence type="ECO:0000256" key="11">
    <source>
        <dbReference type="ARBA" id="ARBA00023204"/>
    </source>
</evidence>
<feature type="active site" description="N6-AMP-lysine intermediate" evidence="15">
    <location>
        <position position="128"/>
    </location>
</feature>
<evidence type="ECO:0000256" key="15">
    <source>
        <dbReference type="HAMAP-Rule" id="MF_01588"/>
    </source>
</evidence>
<evidence type="ECO:0000256" key="2">
    <source>
        <dbReference type="ARBA" id="ARBA00012722"/>
    </source>
</evidence>
<dbReference type="SUPFAM" id="SSF50249">
    <property type="entry name" value="Nucleic acid-binding proteins"/>
    <property type="match status" value="1"/>
</dbReference>
<dbReference type="PIRSF" id="PIRSF001604">
    <property type="entry name" value="LigA"/>
    <property type="match status" value="1"/>
</dbReference>
<dbReference type="InterPro" id="IPR013839">
    <property type="entry name" value="DNAligase_adenylation"/>
</dbReference>